<dbReference type="AlphaFoldDB" id="A0A7X9IJI5"/>
<dbReference type="PANTHER" id="PTHR33841">
    <property type="entry name" value="DNA METHYLTRANSFERASE YEEA-RELATED"/>
    <property type="match status" value="1"/>
</dbReference>
<evidence type="ECO:0000256" key="3">
    <source>
        <dbReference type="ARBA" id="ARBA00022679"/>
    </source>
</evidence>
<dbReference type="GO" id="GO:0009007">
    <property type="term" value="F:site-specific DNA-methyltransferase (adenine-specific) activity"/>
    <property type="evidence" value="ECO:0007669"/>
    <property type="project" value="UniProtKB-EC"/>
</dbReference>
<dbReference type="PANTHER" id="PTHR33841:SF1">
    <property type="entry name" value="DNA METHYLTRANSFERASE A"/>
    <property type="match status" value="1"/>
</dbReference>
<keyword evidence="2" id="KW-0489">Methyltransferase</keyword>
<evidence type="ECO:0000256" key="2">
    <source>
        <dbReference type="ARBA" id="ARBA00022603"/>
    </source>
</evidence>
<accession>A0A7X9IJI5</accession>
<sequence>MMNLNEKYNRDQFISFLKEVFLKDFKSDIRPISTSNYKSFDKAHSLGRSESLDLHVFEFEYSGSFNKRIALAKDAFQVMKQSATFQALAVFHSPGGDDWRLSLMTANPQRTEKGKVTLAYSNPRRYSFFLGANAKVNTPTKFLLTKGTIQNFDDLKGRFSLEVVNKEFYREIAKNFLKLVGGKMNPEDNGESFKPMLKLPSTTAKGKTVSEFAVRLIGRIIFCWFLKEKQSEAGISLMPKELLSLEAVKKYPDYYHTVLEPIFFEVLNQHPRSRKDPFYSNSYSLIPYLNGGLFSPHDDDFYKRTNGDLQSQFHNTLSIPDKWFVDFFETLETYNFTIDENTSFDEELSIDPEMLGRIFENLL</sequence>
<dbReference type="InterPro" id="IPR029063">
    <property type="entry name" value="SAM-dependent_MTases_sf"/>
</dbReference>
<dbReference type="EC" id="2.1.1.72" evidence="1"/>
<dbReference type="EMBL" id="JAAZON010000367">
    <property type="protein sequence ID" value="NMC63148.1"/>
    <property type="molecule type" value="Genomic_DNA"/>
</dbReference>
<comment type="catalytic activity">
    <reaction evidence="4">
        <text>a 2'-deoxyadenosine in DNA + S-adenosyl-L-methionine = an N(6)-methyl-2'-deoxyadenosine in DNA + S-adenosyl-L-homocysteine + H(+)</text>
        <dbReference type="Rhea" id="RHEA:15197"/>
        <dbReference type="Rhea" id="RHEA-COMP:12418"/>
        <dbReference type="Rhea" id="RHEA-COMP:12419"/>
        <dbReference type="ChEBI" id="CHEBI:15378"/>
        <dbReference type="ChEBI" id="CHEBI:57856"/>
        <dbReference type="ChEBI" id="CHEBI:59789"/>
        <dbReference type="ChEBI" id="CHEBI:90615"/>
        <dbReference type="ChEBI" id="CHEBI:90616"/>
        <dbReference type="EC" id="2.1.1.72"/>
    </reaction>
</comment>
<feature type="non-terminal residue" evidence="5">
    <location>
        <position position="363"/>
    </location>
</feature>
<protein>
    <recommendedName>
        <fullName evidence="1">site-specific DNA-methyltransferase (adenine-specific)</fullName>
        <ecNumber evidence="1">2.1.1.72</ecNumber>
    </recommendedName>
</protein>
<proteinExistence type="predicted"/>
<evidence type="ECO:0000256" key="4">
    <source>
        <dbReference type="ARBA" id="ARBA00047942"/>
    </source>
</evidence>
<keyword evidence="3" id="KW-0808">Transferase</keyword>
<evidence type="ECO:0000313" key="6">
    <source>
        <dbReference type="Proteomes" id="UP000524246"/>
    </source>
</evidence>
<name>A0A7X9IJI5_9DELT</name>
<dbReference type="InterPro" id="IPR050953">
    <property type="entry name" value="N4_N6_ade-DNA_methylase"/>
</dbReference>
<reference evidence="5 6" key="1">
    <citation type="journal article" date="2020" name="Biotechnol. Biofuels">
        <title>New insights from the biogas microbiome by comprehensive genome-resolved metagenomics of nearly 1600 species originating from multiple anaerobic digesters.</title>
        <authorList>
            <person name="Campanaro S."/>
            <person name="Treu L."/>
            <person name="Rodriguez-R L.M."/>
            <person name="Kovalovszki A."/>
            <person name="Ziels R.M."/>
            <person name="Maus I."/>
            <person name="Zhu X."/>
            <person name="Kougias P.G."/>
            <person name="Basile A."/>
            <person name="Luo G."/>
            <person name="Schluter A."/>
            <person name="Konstantinidis K.T."/>
            <person name="Angelidaki I."/>
        </authorList>
    </citation>
    <scope>NUCLEOTIDE SEQUENCE [LARGE SCALE GENOMIC DNA]</scope>
    <source>
        <strain evidence="5">AS27yjCOA_65</strain>
    </source>
</reference>
<dbReference type="Proteomes" id="UP000524246">
    <property type="component" value="Unassembled WGS sequence"/>
</dbReference>
<comment type="caution">
    <text evidence="5">The sequence shown here is derived from an EMBL/GenBank/DDBJ whole genome shotgun (WGS) entry which is preliminary data.</text>
</comment>
<dbReference type="GO" id="GO:0032259">
    <property type="term" value="P:methylation"/>
    <property type="evidence" value="ECO:0007669"/>
    <property type="project" value="UniProtKB-KW"/>
</dbReference>
<organism evidence="5 6">
    <name type="scientific">SAR324 cluster bacterium</name>
    <dbReference type="NCBI Taxonomy" id="2024889"/>
    <lineage>
        <taxon>Bacteria</taxon>
        <taxon>Deltaproteobacteria</taxon>
        <taxon>SAR324 cluster</taxon>
    </lineage>
</organism>
<dbReference type="SUPFAM" id="SSF53335">
    <property type="entry name" value="S-adenosyl-L-methionine-dependent methyltransferases"/>
    <property type="match status" value="1"/>
</dbReference>
<evidence type="ECO:0000256" key="1">
    <source>
        <dbReference type="ARBA" id="ARBA00011900"/>
    </source>
</evidence>
<gene>
    <name evidence="5" type="ORF">GYA55_08260</name>
</gene>
<evidence type="ECO:0000313" key="5">
    <source>
        <dbReference type="EMBL" id="NMC63148.1"/>
    </source>
</evidence>